<feature type="transmembrane region" description="Helical" evidence="5">
    <location>
        <begin position="146"/>
        <end position="167"/>
    </location>
</feature>
<dbReference type="PANTHER" id="PTHR10989:SF16">
    <property type="entry name" value="AT02829P-RELATED"/>
    <property type="match status" value="1"/>
</dbReference>
<sequence>MAKIRNDESAGLCYNPISTGIPREAGISREKPLPITWAHTLQPNVIASCSLDVPWSLELRFDSIFGGVNFQVTLSSRTLKRLFSALFANMAKPLIDRHPLQWMPSPSRGLSAVVHLAGLSSFLWSFKYMHENPNHANQAYGWHFQYLTVIGLSLSTLTFAVALLADITSSRRLFLIKNILSICSAPLEVVISVLYWGLRLIDERLVVPEDLFIPLHADISFHAAPSVVMLIDLLLLSPPWTITVLPALGLSSTIAFGYWFWIEQCFSQNGWYPYPIFEALPTSGRIGLFTLSALIMTLSTVTLKWLHGRVNGFGNPTKPESRPGDIKRKNGLYKKENWAHCINHKRLGYCRFFRAHPCTFSAHNISNANSGYNTINI</sequence>
<feature type="transmembrane region" description="Helical" evidence="5">
    <location>
        <begin position="243"/>
        <end position="262"/>
    </location>
</feature>
<evidence type="ECO:0000256" key="4">
    <source>
        <dbReference type="ARBA" id="ARBA00023136"/>
    </source>
</evidence>
<keyword evidence="2 5" id="KW-0812">Transmembrane</keyword>
<evidence type="ECO:0000256" key="1">
    <source>
        <dbReference type="ARBA" id="ARBA00004127"/>
    </source>
</evidence>
<gene>
    <name evidence="6" type="ORF">ACN42_g6576</name>
</gene>
<evidence type="ECO:0000256" key="5">
    <source>
        <dbReference type="SAM" id="Phobius"/>
    </source>
</evidence>
<dbReference type="Proteomes" id="UP000055045">
    <property type="component" value="Unassembled WGS sequence"/>
</dbReference>
<proteinExistence type="predicted"/>
<protein>
    <recommendedName>
        <fullName evidence="8">FAR-17a/AIG1-like protein</fullName>
    </recommendedName>
</protein>
<reference evidence="6 7" key="1">
    <citation type="submission" date="2015-10" db="EMBL/GenBank/DDBJ databases">
        <title>Genome sequencing of Penicillium freii.</title>
        <authorList>
            <person name="Nguyen H.D."/>
            <person name="Visagie C.M."/>
            <person name="Seifert K.A."/>
        </authorList>
    </citation>
    <scope>NUCLEOTIDE SEQUENCE [LARGE SCALE GENOMIC DNA]</scope>
    <source>
        <strain evidence="6 7">DAOM 242723</strain>
    </source>
</reference>
<dbReference type="EMBL" id="LLXE01000170">
    <property type="protein sequence ID" value="KUM60559.1"/>
    <property type="molecule type" value="Genomic_DNA"/>
</dbReference>
<comment type="caution">
    <text evidence="6">The sequence shown here is derived from an EMBL/GenBank/DDBJ whole genome shotgun (WGS) entry which is preliminary data.</text>
</comment>
<dbReference type="AlphaFoldDB" id="A0A101MH96"/>
<dbReference type="Pfam" id="PF04750">
    <property type="entry name" value="Far-17a_AIG1"/>
    <property type="match status" value="1"/>
</dbReference>
<keyword evidence="3 5" id="KW-1133">Transmembrane helix</keyword>
<evidence type="ECO:0000313" key="7">
    <source>
        <dbReference type="Proteomes" id="UP000055045"/>
    </source>
</evidence>
<keyword evidence="7" id="KW-1185">Reference proteome</keyword>
<feature type="transmembrane region" description="Helical" evidence="5">
    <location>
        <begin position="109"/>
        <end position="126"/>
    </location>
</feature>
<evidence type="ECO:0000256" key="3">
    <source>
        <dbReference type="ARBA" id="ARBA00022989"/>
    </source>
</evidence>
<name>A0A101MH96_PENFR</name>
<organism evidence="6 7">
    <name type="scientific">Penicillium freii</name>
    <dbReference type="NCBI Taxonomy" id="48697"/>
    <lineage>
        <taxon>Eukaryota</taxon>
        <taxon>Fungi</taxon>
        <taxon>Dikarya</taxon>
        <taxon>Ascomycota</taxon>
        <taxon>Pezizomycotina</taxon>
        <taxon>Eurotiomycetes</taxon>
        <taxon>Eurotiomycetidae</taxon>
        <taxon>Eurotiales</taxon>
        <taxon>Aspergillaceae</taxon>
        <taxon>Penicillium</taxon>
    </lineage>
</organism>
<keyword evidence="4 5" id="KW-0472">Membrane</keyword>
<feature type="transmembrane region" description="Helical" evidence="5">
    <location>
        <begin position="179"/>
        <end position="199"/>
    </location>
</feature>
<evidence type="ECO:0008006" key="8">
    <source>
        <dbReference type="Google" id="ProtNLM"/>
    </source>
</evidence>
<dbReference type="InterPro" id="IPR006838">
    <property type="entry name" value="ADTRP_AIG1"/>
</dbReference>
<accession>A0A101MH96</accession>
<evidence type="ECO:0000313" key="6">
    <source>
        <dbReference type="EMBL" id="KUM60559.1"/>
    </source>
</evidence>
<dbReference type="PANTHER" id="PTHR10989">
    <property type="entry name" value="ANDROGEN-INDUCED PROTEIN 1-RELATED"/>
    <property type="match status" value="1"/>
</dbReference>
<dbReference type="GO" id="GO:0016020">
    <property type="term" value="C:membrane"/>
    <property type="evidence" value="ECO:0007669"/>
    <property type="project" value="InterPro"/>
</dbReference>
<dbReference type="GO" id="GO:0012505">
    <property type="term" value="C:endomembrane system"/>
    <property type="evidence" value="ECO:0007669"/>
    <property type="project" value="UniProtKB-SubCell"/>
</dbReference>
<evidence type="ECO:0000256" key="2">
    <source>
        <dbReference type="ARBA" id="ARBA00022692"/>
    </source>
</evidence>
<comment type="subcellular location">
    <subcellularLocation>
        <location evidence="1">Endomembrane system</location>
        <topology evidence="1">Multi-pass membrane protein</topology>
    </subcellularLocation>
</comment>